<dbReference type="EMBL" id="BKCJ011386963">
    <property type="protein sequence ID" value="GFD28600.1"/>
    <property type="molecule type" value="Genomic_DNA"/>
</dbReference>
<keyword evidence="1" id="KW-0418">Kinase</keyword>
<organism evidence="1">
    <name type="scientific">Tanacetum cinerariifolium</name>
    <name type="common">Dalmatian daisy</name>
    <name type="synonym">Chrysanthemum cinerariifolium</name>
    <dbReference type="NCBI Taxonomy" id="118510"/>
    <lineage>
        <taxon>Eukaryota</taxon>
        <taxon>Viridiplantae</taxon>
        <taxon>Streptophyta</taxon>
        <taxon>Embryophyta</taxon>
        <taxon>Tracheophyta</taxon>
        <taxon>Spermatophyta</taxon>
        <taxon>Magnoliopsida</taxon>
        <taxon>eudicotyledons</taxon>
        <taxon>Gunneridae</taxon>
        <taxon>Pentapetalae</taxon>
        <taxon>asterids</taxon>
        <taxon>campanulids</taxon>
        <taxon>Asterales</taxon>
        <taxon>Asteraceae</taxon>
        <taxon>Asteroideae</taxon>
        <taxon>Anthemideae</taxon>
        <taxon>Anthemidinae</taxon>
        <taxon>Tanacetum</taxon>
    </lineage>
</organism>
<sequence length="110" mass="12827">NVLVFSPKPSMHYLNIIIRNMVKVFHKDSVPGNESDVCGSGMLMEEKEEILKLIKEEEMANLELQLCGNVIDQKDIYKFDEEALNLALEEEVRQARADQEWLEKCRQEEE</sequence>
<proteinExistence type="predicted"/>
<gene>
    <name evidence="1" type="ORF">Tci_900569</name>
</gene>
<feature type="non-terminal residue" evidence="1">
    <location>
        <position position="1"/>
    </location>
</feature>
<name>A0A699V1H4_TANCI</name>
<evidence type="ECO:0000313" key="1">
    <source>
        <dbReference type="EMBL" id="GFD28600.1"/>
    </source>
</evidence>
<reference evidence="1" key="1">
    <citation type="journal article" date="2019" name="Sci. Rep.">
        <title>Draft genome of Tanacetum cinerariifolium, the natural source of mosquito coil.</title>
        <authorList>
            <person name="Yamashiro T."/>
            <person name="Shiraishi A."/>
            <person name="Satake H."/>
            <person name="Nakayama K."/>
        </authorList>
    </citation>
    <scope>NUCLEOTIDE SEQUENCE</scope>
</reference>
<dbReference type="AlphaFoldDB" id="A0A699V1H4"/>
<dbReference type="GO" id="GO:0016301">
    <property type="term" value="F:kinase activity"/>
    <property type="evidence" value="ECO:0007669"/>
    <property type="project" value="UniProtKB-KW"/>
</dbReference>
<protein>
    <submittedName>
        <fullName evidence="1">GPCR kinase</fullName>
    </submittedName>
</protein>
<comment type="caution">
    <text evidence="1">The sequence shown here is derived from an EMBL/GenBank/DDBJ whole genome shotgun (WGS) entry which is preliminary data.</text>
</comment>
<keyword evidence="1" id="KW-0808">Transferase</keyword>
<accession>A0A699V1H4</accession>